<dbReference type="STRING" id="1423734.FC83_GL000622"/>
<dbReference type="Gene3D" id="3.40.1360.10">
    <property type="match status" value="1"/>
</dbReference>
<accession>X0PQN6</accession>
<keyword evidence="7 11" id="KW-0255">Endonuclease</keyword>
<dbReference type="GO" id="GO:0046872">
    <property type="term" value="F:metal ion binding"/>
    <property type="evidence" value="ECO:0007669"/>
    <property type="project" value="UniProtKB-KW"/>
</dbReference>
<evidence type="ECO:0000256" key="10">
    <source>
        <dbReference type="ARBA" id="ARBA00022884"/>
    </source>
</evidence>
<dbReference type="PANTHER" id="PTHR39156">
    <property type="entry name" value="RIBONUCLEASE M5"/>
    <property type="match status" value="1"/>
</dbReference>
<evidence type="ECO:0000256" key="6">
    <source>
        <dbReference type="ARBA" id="ARBA00022730"/>
    </source>
</evidence>
<dbReference type="InterPro" id="IPR004466">
    <property type="entry name" value="RNase_M5"/>
</dbReference>
<evidence type="ECO:0000256" key="12">
    <source>
        <dbReference type="NCBIfam" id="TIGR00334"/>
    </source>
</evidence>
<dbReference type="NCBIfam" id="TIGR00334">
    <property type="entry name" value="5S_RNA_mat_M5"/>
    <property type="match status" value="1"/>
</dbReference>
<keyword evidence="1 11" id="KW-0963">Cytoplasm</keyword>
<sequence>MSKAKRIPEMIVVEGKDDTKRLQQFDPQIDTIETNGSAIDAATLALIKQAQVTRGVIVFTDPDQPGEKIRKTIMAAIPEVEQAFLPASSAVPKAKGTLGVEHASNAAIAAALASAYTTAKNKPFAPEITQKDLIAAGLIVGPNARQRRIWLGDSLHIGKVNGKQLLKRLAAFQISRTQFEQALVQVNERQIKQ</sequence>
<dbReference type="EC" id="3.1.26.8" evidence="11 12"/>
<evidence type="ECO:0000256" key="2">
    <source>
        <dbReference type="ARBA" id="ARBA00022517"/>
    </source>
</evidence>
<evidence type="ECO:0000256" key="8">
    <source>
        <dbReference type="ARBA" id="ARBA00022801"/>
    </source>
</evidence>
<dbReference type="Pfam" id="PF01751">
    <property type="entry name" value="Toprim"/>
    <property type="match status" value="1"/>
</dbReference>
<dbReference type="GO" id="GO:0006364">
    <property type="term" value="P:rRNA processing"/>
    <property type="evidence" value="ECO:0007669"/>
    <property type="project" value="UniProtKB-UniRule"/>
</dbReference>
<evidence type="ECO:0000313" key="14">
    <source>
        <dbReference type="EMBL" id="KRM31561.1"/>
    </source>
</evidence>
<organism evidence="14 15">
    <name type="scientific">Agrilactobacillus composti DSM 18527 = JCM 14202</name>
    <dbReference type="NCBI Taxonomy" id="1423734"/>
    <lineage>
        <taxon>Bacteria</taxon>
        <taxon>Bacillati</taxon>
        <taxon>Bacillota</taxon>
        <taxon>Bacilli</taxon>
        <taxon>Lactobacillales</taxon>
        <taxon>Lactobacillaceae</taxon>
        <taxon>Agrilactobacillus</taxon>
    </lineage>
</organism>
<dbReference type="PROSITE" id="PS50880">
    <property type="entry name" value="TOPRIM"/>
    <property type="match status" value="1"/>
</dbReference>
<keyword evidence="2 11" id="KW-0690">Ribosome biogenesis</keyword>
<dbReference type="eggNOG" id="COG1658">
    <property type="taxonomic scope" value="Bacteria"/>
</dbReference>
<feature type="domain" description="Toprim" evidence="13">
    <location>
        <begin position="8"/>
        <end position="92"/>
    </location>
</feature>
<evidence type="ECO:0000256" key="3">
    <source>
        <dbReference type="ARBA" id="ARBA00022552"/>
    </source>
</evidence>
<protein>
    <recommendedName>
        <fullName evidence="11 12">Ribonuclease M5</fullName>
        <ecNumber evidence="11 12">3.1.26.8</ecNumber>
    </recommendedName>
    <alternativeName>
        <fullName evidence="11">RNase M5</fullName>
    </alternativeName>
    <alternativeName>
        <fullName evidence="11">Ribosomal RNA terminal maturase M5</fullName>
    </alternativeName>
</protein>
<dbReference type="GO" id="GO:0019843">
    <property type="term" value="F:rRNA binding"/>
    <property type="evidence" value="ECO:0007669"/>
    <property type="project" value="UniProtKB-KW"/>
</dbReference>
<comment type="caution">
    <text evidence="14">The sequence shown here is derived from an EMBL/GenBank/DDBJ whole genome shotgun (WGS) entry which is preliminary data.</text>
</comment>
<dbReference type="EMBL" id="AZGA01000077">
    <property type="protein sequence ID" value="KRM31561.1"/>
    <property type="molecule type" value="Genomic_DNA"/>
</dbReference>
<evidence type="ECO:0000256" key="11">
    <source>
        <dbReference type="HAMAP-Rule" id="MF_01469"/>
    </source>
</evidence>
<comment type="subcellular location">
    <subcellularLocation>
        <location evidence="11">Cytoplasm</location>
    </subcellularLocation>
</comment>
<keyword evidence="6 11" id="KW-0699">rRNA-binding</keyword>
<dbReference type="OrthoDB" id="9791329at2"/>
<dbReference type="Pfam" id="PF13331">
    <property type="entry name" value="DUF4093"/>
    <property type="match status" value="1"/>
</dbReference>
<gene>
    <name evidence="11" type="primary">rnmV</name>
    <name evidence="14" type="ORF">FC83_GL000622</name>
</gene>
<dbReference type="SUPFAM" id="SSF110455">
    <property type="entry name" value="Toprim domain"/>
    <property type="match status" value="1"/>
</dbReference>
<name>X0PQN6_9LACO</name>
<dbReference type="PANTHER" id="PTHR39156:SF2">
    <property type="entry name" value="DNA PRIMASE (BACTERIAL TYPE) AND SMALL PRIMASE-LIKE PROTEINS"/>
    <property type="match status" value="1"/>
</dbReference>
<dbReference type="InterPro" id="IPR025156">
    <property type="entry name" value="RNase_M5_C"/>
</dbReference>
<dbReference type="PATRIC" id="fig|1423734.3.peg.628"/>
<dbReference type="SMART" id="SM00493">
    <property type="entry name" value="TOPRIM"/>
    <property type="match status" value="1"/>
</dbReference>
<keyword evidence="4 11" id="KW-0540">Nuclease</keyword>
<dbReference type="GO" id="GO:0043822">
    <property type="term" value="F:ribonuclease M5 activity"/>
    <property type="evidence" value="ECO:0007669"/>
    <property type="project" value="UniProtKB-UniRule"/>
</dbReference>
<dbReference type="AlphaFoldDB" id="X0PQN6"/>
<comment type="function">
    <text evidence="11">Required for correct processing of both the 5' and 3' ends of 5S rRNA precursor. Cleaves both sides of a double-stranded region yielding mature 5S rRNA in one step.</text>
</comment>
<keyword evidence="15" id="KW-1185">Reference proteome</keyword>
<evidence type="ECO:0000256" key="7">
    <source>
        <dbReference type="ARBA" id="ARBA00022759"/>
    </source>
</evidence>
<reference evidence="14 15" key="1">
    <citation type="journal article" date="2015" name="Genome Announc.">
        <title>Expanding the biotechnology potential of lactobacilli through comparative genomics of 213 strains and associated genera.</title>
        <authorList>
            <person name="Sun Z."/>
            <person name="Harris H.M."/>
            <person name="McCann A."/>
            <person name="Guo C."/>
            <person name="Argimon S."/>
            <person name="Zhang W."/>
            <person name="Yang X."/>
            <person name="Jeffery I.B."/>
            <person name="Cooney J.C."/>
            <person name="Kagawa T.F."/>
            <person name="Liu W."/>
            <person name="Song Y."/>
            <person name="Salvetti E."/>
            <person name="Wrobel A."/>
            <person name="Rasinkangas P."/>
            <person name="Parkhill J."/>
            <person name="Rea M.C."/>
            <person name="O'Sullivan O."/>
            <person name="Ritari J."/>
            <person name="Douillard F.P."/>
            <person name="Paul Ross R."/>
            <person name="Yang R."/>
            <person name="Briner A.E."/>
            <person name="Felis G.E."/>
            <person name="de Vos W.M."/>
            <person name="Barrangou R."/>
            <person name="Klaenhammer T.R."/>
            <person name="Caufield P.W."/>
            <person name="Cui Y."/>
            <person name="Zhang H."/>
            <person name="O'Toole P.W."/>
        </authorList>
    </citation>
    <scope>NUCLEOTIDE SEQUENCE [LARGE SCALE GENOMIC DNA]</scope>
    <source>
        <strain evidence="14 15">DSM 18527</strain>
    </source>
</reference>
<dbReference type="HAMAP" id="MF_01469">
    <property type="entry name" value="RNase_M5"/>
    <property type="match status" value="1"/>
</dbReference>
<dbReference type="CDD" id="cd01027">
    <property type="entry name" value="TOPRIM_RNase_M5_like"/>
    <property type="match status" value="1"/>
</dbReference>
<comment type="similarity">
    <text evidence="11">Belongs to the ribonuclease M5 family.</text>
</comment>
<keyword evidence="10 11" id="KW-0694">RNA-binding</keyword>
<evidence type="ECO:0000256" key="1">
    <source>
        <dbReference type="ARBA" id="ARBA00022490"/>
    </source>
</evidence>
<evidence type="ECO:0000256" key="5">
    <source>
        <dbReference type="ARBA" id="ARBA00022723"/>
    </source>
</evidence>
<evidence type="ECO:0000256" key="4">
    <source>
        <dbReference type="ARBA" id="ARBA00022722"/>
    </source>
</evidence>
<dbReference type="GO" id="GO:0005737">
    <property type="term" value="C:cytoplasm"/>
    <property type="evidence" value="ECO:0007669"/>
    <property type="project" value="UniProtKB-SubCell"/>
</dbReference>
<dbReference type="InterPro" id="IPR006171">
    <property type="entry name" value="TOPRIM_dom"/>
</dbReference>
<keyword evidence="9" id="KW-0460">Magnesium</keyword>
<keyword evidence="8 11" id="KW-0378">Hydrolase</keyword>
<comment type="catalytic activity">
    <reaction evidence="11">
        <text>Endonucleolytic cleavage of RNA, removing 21 and 42 nucleotides, respectively, from the 5'- and 3'-termini of a 5S-rRNA precursor.</text>
        <dbReference type="EC" id="3.1.26.8"/>
    </reaction>
</comment>
<evidence type="ECO:0000256" key="9">
    <source>
        <dbReference type="ARBA" id="ARBA00022842"/>
    </source>
</evidence>
<evidence type="ECO:0000313" key="15">
    <source>
        <dbReference type="Proteomes" id="UP000051236"/>
    </source>
</evidence>
<dbReference type="InterPro" id="IPR034141">
    <property type="entry name" value="TOPRIM_RNase_M5-like"/>
</dbReference>
<keyword evidence="3 11" id="KW-0698">rRNA processing</keyword>
<keyword evidence="5" id="KW-0479">Metal-binding</keyword>
<proteinExistence type="inferred from homology"/>
<evidence type="ECO:0000259" key="13">
    <source>
        <dbReference type="PROSITE" id="PS50880"/>
    </source>
</evidence>
<dbReference type="Proteomes" id="UP000051236">
    <property type="component" value="Unassembled WGS sequence"/>
</dbReference>
<dbReference type="RefSeq" id="WP_035452004.1">
    <property type="nucleotide sequence ID" value="NZ_AZGA01000077.1"/>
</dbReference>